<feature type="chain" id="PRO_5015506623" evidence="1">
    <location>
        <begin position="23"/>
        <end position="346"/>
    </location>
</feature>
<organism evidence="2 3">
    <name type="scientific">Coniella lustricola</name>
    <dbReference type="NCBI Taxonomy" id="2025994"/>
    <lineage>
        <taxon>Eukaryota</taxon>
        <taxon>Fungi</taxon>
        <taxon>Dikarya</taxon>
        <taxon>Ascomycota</taxon>
        <taxon>Pezizomycotina</taxon>
        <taxon>Sordariomycetes</taxon>
        <taxon>Sordariomycetidae</taxon>
        <taxon>Diaporthales</taxon>
        <taxon>Schizoparmaceae</taxon>
        <taxon>Coniella</taxon>
    </lineage>
</organism>
<evidence type="ECO:0000313" key="2">
    <source>
        <dbReference type="EMBL" id="PSR85798.1"/>
    </source>
</evidence>
<reference evidence="2 3" key="1">
    <citation type="journal article" date="2018" name="Mycol. Prog.">
        <title>Coniella lustricola, a new species from submerged detritus.</title>
        <authorList>
            <person name="Raudabaugh D.B."/>
            <person name="Iturriaga T."/>
            <person name="Carver A."/>
            <person name="Mondo S."/>
            <person name="Pangilinan J."/>
            <person name="Lipzen A."/>
            <person name="He G."/>
            <person name="Amirebrahimi M."/>
            <person name="Grigoriev I.V."/>
            <person name="Miller A.N."/>
        </authorList>
    </citation>
    <scope>NUCLEOTIDE SEQUENCE [LARGE SCALE GENOMIC DNA]</scope>
    <source>
        <strain evidence="2 3">B22-T-1</strain>
    </source>
</reference>
<dbReference type="InParanoid" id="A0A2T3A8M7"/>
<keyword evidence="1" id="KW-0732">Signal</keyword>
<name>A0A2T3A8M7_9PEZI</name>
<dbReference type="AlphaFoldDB" id="A0A2T3A8M7"/>
<accession>A0A2T3A8M7</accession>
<keyword evidence="3" id="KW-1185">Reference proteome</keyword>
<dbReference type="STRING" id="2025994.A0A2T3A8M7"/>
<dbReference type="EMBL" id="KZ678437">
    <property type="protein sequence ID" value="PSR85798.1"/>
    <property type="molecule type" value="Genomic_DNA"/>
</dbReference>
<evidence type="ECO:0000313" key="3">
    <source>
        <dbReference type="Proteomes" id="UP000241462"/>
    </source>
</evidence>
<sequence>MTMTITSVAALLLSFFLLSSQASKSPSARHQHPSRRDVTINDNLTIATCTATSSQPNPIAQEYAQDVTGTLNATLAIVPIPLSTARELVPSQWTILEDAYRALLPAFPEGMYPVLMQAGLDHDIQLAAYDISVADFQRIGWSFPFIDLLGDGFSSFTWAPAQLISAANEIAITGSQAYGTFVAPAVFDQSCDAYSQSADGSVHFAARATTTVETLISDTVANQNSSLYATINFSPLSSTGADAQTNMNPYPIDFYKNVTNQPIFANGSQCDSQVRLFNSTINQGAYAPVPVKGAIYSNLQPLNQSIIDAAEREYGIFGILVDTPFIEYNLLDCQSLAGSSGTGSGD</sequence>
<protein>
    <submittedName>
        <fullName evidence="2">Uncharacterized protein</fullName>
    </submittedName>
</protein>
<proteinExistence type="predicted"/>
<evidence type="ECO:0000256" key="1">
    <source>
        <dbReference type="SAM" id="SignalP"/>
    </source>
</evidence>
<gene>
    <name evidence="2" type="ORF">BD289DRAFT_482497</name>
</gene>
<feature type="signal peptide" evidence="1">
    <location>
        <begin position="1"/>
        <end position="22"/>
    </location>
</feature>
<dbReference type="OrthoDB" id="265717at2759"/>
<dbReference type="Proteomes" id="UP000241462">
    <property type="component" value="Unassembled WGS sequence"/>
</dbReference>